<keyword evidence="2" id="KW-1185">Reference proteome</keyword>
<sequence length="218" mass="23596">MNPKSALLTTLGASAGVAGACGGGYLLMKEKTIGDRVSKSGLILIKSGNSKAWKLAFQHSKLSDTSLIEDLTKLDSSIKSNSTINLEKAQEALDKWCRDAINKELSESNISNYLQKVKSRCTTPPTSIGEKLNREGKAFTSHWGNKFAAIKGTTSTDNQLESDLKSQDTSIQVGISDSNSPADKYSSALQKWCESQLTTKIGGDNYEDIYTKVSSRCI</sequence>
<dbReference type="AlphaFoldDB" id="E8ZKM1"/>
<gene>
    <name evidence="1" type="ordered locus">HF1_01790</name>
</gene>
<dbReference type="KEGG" id="mha:HF1_01790"/>
<dbReference type="HOGENOM" id="CLU_109325_0_0_14"/>
<protein>
    <recommendedName>
        <fullName evidence="3">Lipoprotein</fullName>
    </recommendedName>
</protein>
<evidence type="ECO:0000313" key="1">
    <source>
        <dbReference type="EMBL" id="CBY92187.1"/>
    </source>
</evidence>
<reference evidence="1 2" key="1">
    <citation type="journal article" date="2011" name="J. Bacteriol.">
        <title>Complete genome sequence of Mycoplasma haemofelis, a hemotropic mycoplasma.</title>
        <authorList>
            <person name="Barker E.N."/>
            <person name="Helps C.R."/>
            <person name="Peters I.R."/>
            <person name="Darby A.C."/>
            <person name="Radford A.D."/>
            <person name="Tasker S."/>
        </authorList>
    </citation>
    <scope>NUCLEOTIDE SEQUENCE [LARGE SCALE GENOMIC DNA]</scope>
    <source>
        <strain evidence="1 2">Langford 1</strain>
    </source>
</reference>
<dbReference type="PROSITE" id="PS51257">
    <property type="entry name" value="PROKAR_LIPOPROTEIN"/>
    <property type="match status" value="1"/>
</dbReference>
<name>E8ZKM1_MYCHL</name>
<evidence type="ECO:0000313" key="2">
    <source>
        <dbReference type="Proteomes" id="UP000008637"/>
    </source>
</evidence>
<dbReference type="EMBL" id="FR773153">
    <property type="protein sequence ID" value="CBY92187.1"/>
    <property type="molecule type" value="Genomic_DNA"/>
</dbReference>
<dbReference type="Proteomes" id="UP000008637">
    <property type="component" value="Chromosome"/>
</dbReference>
<proteinExistence type="predicted"/>
<evidence type="ECO:0008006" key="3">
    <source>
        <dbReference type="Google" id="ProtNLM"/>
    </source>
</evidence>
<accession>E8ZKM1</accession>
<organism evidence="1 2">
    <name type="scientific">Mycoplasma haemofelis (strain Langford 1)</name>
    <name type="common">Haemobartonella felis</name>
    <dbReference type="NCBI Taxonomy" id="941640"/>
    <lineage>
        <taxon>Bacteria</taxon>
        <taxon>Bacillati</taxon>
        <taxon>Mycoplasmatota</taxon>
        <taxon>Mollicutes</taxon>
        <taxon>Mycoplasmataceae</taxon>
        <taxon>Mycoplasma</taxon>
    </lineage>
</organism>